<proteinExistence type="predicted"/>
<accession>A0A6C0J8E0</accession>
<protein>
    <submittedName>
        <fullName evidence="1">Uncharacterized protein</fullName>
    </submittedName>
</protein>
<dbReference type="AlphaFoldDB" id="A0A6C0J8E0"/>
<dbReference type="EMBL" id="MN740325">
    <property type="protein sequence ID" value="QHU00268.1"/>
    <property type="molecule type" value="Genomic_DNA"/>
</dbReference>
<sequence>MDKSNIILKLINYQFNDAYNYIYEDQYKPINLKMIYLDFMNKGMNINNIKKVNFIHLAKRLDDLDLDLRCKNGKNSIIHIFSNDEEIKEELLNKIFTIIPESEHNLKQTIKLSTKLSNLPIEDDDEIMDKPSNDEIHTINLEIIKNFQDKDFVNLLKICIEKPHLLKLVKSYISHGDIVSQPDFSCDYNNDDNQFNYTESFEFLKLLINDMNIDISMDETNKILKHFNGHLNLSMRYIFNKYNIILNYSTNIDTNVI</sequence>
<name>A0A6C0J8E0_9ZZZZ</name>
<reference evidence="1" key="1">
    <citation type="journal article" date="2020" name="Nature">
        <title>Giant virus diversity and host interactions through global metagenomics.</title>
        <authorList>
            <person name="Schulz F."/>
            <person name="Roux S."/>
            <person name="Paez-Espino D."/>
            <person name="Jungbluth S."/>
            <person name="Walsh D.A."/>
            <person name="Denef V.J."/>
            <person name="McMahon K.D."/>
            <person name="Konstantinidis K.T."/>
            <person name="Eloe-Fadrosh E.A."/>
            <person name="Kyrpides N.C."/>
            <person name="Woyke T."/>
        </authorList>
    </citation>
    <scope>NUCLEOTIDE SEQUENCE</scope>
    <source>
        <strain evidence="1">GVMAG-M-3300025860-12</strain>
    </source>
</reference>
<organism evidence="1">
    <name type="scientific">viral metagenome</name>
    <dbReference type="NCBI Taxonomy" id="1070528"/>
    <lineage>
        <taxon>unclassified sequences</taxon>
        <taxon>metagenomes</taxon>
        <taxon>organismal metagenomes</taxon>
    </lineage>
</organism>
<evidence type="ECO:0000313" key="1">
    <source>
        <dbReference type="EMBL" id="QHU00268.1"/>
    </source>
</evidence>